<evidence type="ECO:0000256" key="1">
    <source>
        <dbReference type="SAM" id="MobiDB-lite"/>
    </source>
</evidence>
<protein>
    <submittedName>
        <fullName evidence="3">IMPG2 protein</fullName>
    </submittedName>
</protein>
<keyword evidence="4" id="KW-1185">Reference proteome</keyword>
<feature type="compositionally biased region" description="Basic and acidic residues" evidence="1">
    <location>
        <begin position="244"/>
        <end position="253"/>
    </location>
</feature>
<organism evidence="3 4">
    <name type="scientific">Branchiostoma lanceolatum</name>
    <name type="common">Common lancelet</name>
    <name type="synonym">Amphioxus lanceolatum</name>
    <dbReference type="NCBI Taxonomy" id="7740"/>
    <lineage>
        <taxon>Eukaryota</taxon>
        <taxon>Metazoa</taxon>
        <taxon>Chordata</taxon>
        <taxon>Cephalochordata</taxon>
        <taxon>Leptocardii</taxon>
        <taxon>Amphioxiformes</taxon>
        <taxon>Branchiostomatidae</taxon>
        <taxon>Branchiostoma</taxon>
    </lineage>
</organism>
<feature type="compositionally biased region" description="Low complexity" evidence="1">
    <location>
        <begin position="458"/>
        <end position="509"/>
    </location>
</feature>
<gene>
    <name evidence="3" type="primary">IMPG2</name>
    <name evidence="3" type="ORF">BLAG_LOCUS10197</name>
</gene>
<evidence type="ECO:0000313" key="3">
    <source>
        <dbReference type="EMBL" id="CAH1248922.1"/>
    </source>
</evidence>
<feature type="region of interest" description="Disordered" evidence="1">
    <location>
        <begin position="271"/>
        <end position="319"/>
    </location>
</feature>
<keyword evidence="2" id="KW-1133">Transmembrane helix</keyword>
<feature type="compositionally biased region" description="Low complexity" evidence="1">
    <location>
        <begin position="389"/>
        <end position="451"/>
    </location>
</feature>
<sequence>MLLYIQSSEPAKPTKVVAFSLSLDGDFAAVQDDVDQLKEEWKAELRQLHEGQTGFKDVIILGFSSGSIVVRYMAIFEGDNAPSNQEIEQETERTILSGNFSIGNYSIHNDSFVPIEPTAEEIANAQQGGLCSPSCGEGVCNVNTTYGVLVAQCVCKKNYCYNSGTCDFDGGPKCRCDHDPTGFYTGDRCDFYASQPLVIGVGAGAGGLLLIIIIALSVCLCCRRNKKGADFERPLTPENGYWSPDEKVPMTKDTQDINDEMPLYSMVNKRQTYSDDSSGSEKNNLARASRLSSQDNGNSYVTPSRERSTNDSFLHGNLQTFGGHDNRAFDWRPSVEHVPVDQVAMTPLDQRPVASLAKKALHTVLILNVNSNFPELECRPATTSGEQLTSTSKTPTTTSTTPDTTTDTDSTNPQDTTTTFTTPDTTIDTDSTNPQDTTTTSATPDTTIDTDFTNPQDTTATSATPDNTTDTNSTKPQNTTTTSTTSDTTIGTTTTKPQTTTTATPVSPTVFKPAKPTKVVAFALSLDGDFEDATGNEEELNALKEDCKTAVV</sequence>
<dbReference type="EMBL" id="OV696702">
    <property type="protein sequence ID" value="CAH1248922.1"/>
    <property type="molecule type" value="Genomic_DNA"/>
</dbReference>
<evidence type="ECO:0000313" key="4">
    <source>
        <dbReference type="Proteomes" id="UP000838412"/>
    </source>
</evidence>
<accession>A0A8J9Z8B5</accession>
<dbReference type="Proteomes" id="UP000838412">
    <property type="component" value="Chromosome 17"/>
</dbReference>
<reference evidence="3" key="1">
    <citation type="submission" date="2022-01" db="EMBL/GenBank/DDBJ databases">
        <authorList>
            <person name="Braso-Vives M."/>
        </authorList>
    </citation>
    <scope>NUCLEOTIDE SEQUENCE</scope>
</reference>
<proteinExistence type="predicted"/>
<feature type="region of interest" description="Disordered" evidence="1">
    <location>
        <begin position="233"/>
        <end position="253"/>
    </location>
</feature>
<dbReference type="OrthoDB" id="10182228at2759"/>
<dbReference type="PANTHER" id="PTHR15381">
    <property type="entry name" value="CHONDROITIN SULFATE PROTEOGLYCAN 5 -RELATED"/>
    <property type="match status" value="1"/>
</dbReference>
<feature type="compositionally biased region" description="Polar residues" evidence="1">
    <location>
        <begin position="271"/>
        <end position="283"/>
    </location>
</feature>
<name>A0A8J9Z8B5_BRALA</name>
<keyword evidence="2" id="KW-0472">Membrane</keyword>
<evidence type="ECO:0000256" key="2">
    <source>
        <dbReference type="SAM" id="Phobius"/>
    </source>
</evidence>
<feature type="compositionally biased region" description="Polar residues" evidence="1">
    <location>
        <begin position="290"/>
        <end position="302"/>
    </location>
</feature>
<feature type="region of interest" description="Disordered" evidence="1">
    <location>
        <begin position="378"/>
        <end position="509"/>
    </location>
</feature>
<feature type="transmembrane region" description="Helical" evidence="2">
    <location>
        <begin position="197"/>
        <end position="222"/>
    </location>
</feature>
<dbReference type="AlphaFoldDB" id="A0A8J9Z8B5"/>
<keyword evidence="2" id="KW-0812">Transmembrane</keyword>
<dbReference type="PANTHER" id="PTHR15381:SF1">
    <property type="entry name" value="CHONDROITIN SULFATE PROTEOGLYCAN 5"/>
    <property type="match status" value="1"/>
</dbReference>